<protein>
    <submittedName>
        <fullName evidence="1">Uncharacterized protein</fullName>
    </submittedName>
</protein>
<sequence>MDRFTSTALIDTEQAYEVLTTAGPDAFAIYFILEVLKDRAGITVEALAQLSNIPVAAAEKACYRLGLVQLGIEQ</sequence>
<dbReference type="Proteomes" id="UP000183508">
    <property type="component" value="Unassembled WGS sequence"/>
</dbReference>
<accession>A0A1I7L2H3</accession>
<evidence type="ECO:0000313" key="1">
    <source>
        <dbReference type="EMBL" id="SFV03818.1"/>
    </source>
</evidence>
<name>A0A1I7L2H3_9BACL</name>
<gene>
    <name evidence="1" type="ORF">SAMN05421543_12345</name>
</gene>
<dbReference type="RefSeq" id="WP_074955598.1">
    <property type="nucleotide sequence ID" value="NZ_FPBV01000023.1"/>
</dbReference>
<dbReference type="STRING" id="392015.SAMN05421543_12345"/>
<reference evidence="2" key="1">
    <citation type="submission" date="2016-10" db="EMBL/GenBank/DDBJ databases">
        <authorList>
            <person name="Varghese N."/>
        </authorList>
    </citation>
    <scope>NUCLEOTIDE SEQUENCE [LARGE SCALE GENOMIC DNA]</scope>
    <source>
        <strain evidence="2">DSM 17980</strain>
    </source>
</reference>
<evidence type="ECO:0000313" key="2">
    <source>
        <dbReference type="Proteomes" id="UP000183508"/>
    </source>
</evidence>
<dbReference type="EMBL" id="FPBV01000023">
    <property type="protein sequence ID" value="SFV03818.1"/>
    <property type="molecule type" value="Genomic_DNA"/>
</dbReference>
<keyword evidence="2" id="KW-1185">Reference proteome</keyword>
<proteinExistence type="predicted"/>
<dbReference type="AlphaFoldDB" id="A0A1I7L2H3"/>
<organism evidence="1 2">
    <name type="scientific">Alicyclobacillus macrosporangiidus</name>
    <dbReference type="NCBI Taxonomy" id="392015"/>
    <lineage>
        <taxon>Bacteria</taxon>
        <taxon>Bacillati</taxon>
        <taxon>Bacillota</taxon>
        <taxon>Bacilli</taxon>
        <taxon>Bacillales</taxon>
        <taxon>Alicyclobacillaceae</taxon>
        <taxon>Alicyclobacillus</taxon>
    </lineage>
</organism>